<dbReference type="EMBL" id="BTRK01000005">
    <property type="protein sequence ID" value="GMR55176.1"/>
    <property type="molecule type" value="Genomic_DNA"/>
</dbReference>
<evidence type="ECO:0000313" key="2">
    <source>
        <dbReference type="EMBL" id="GMR55176.1"/>
    </source>
</evidence>
<keyword evidence="3" id="KW-1185">Reference proteome</keyword>
<keyword evidence="1" id="KW-0472">Membrane</keyword>
<feature type="transmembrane region" description="Helical" evidence="1">
    <location>
        <begin position="19"/>
        <end position="38"/>
    </location>
</feature>
<accession>A0AAN5D1N9</accession>
<feature type="non-terminal residue" evidence="2">
    <location>
        <position position="72"/>
    </location>
</feature>
<sequence>LLFASISGLAFMLPTNRQILFMISANLLLLSLFMAPLARKLPTNYNSQPAILTYWQIEMLLTTFQLIICGFR</sequence>
<proteinExistence type="predicted"/>
<evidence type="ECO:0000313" key="3">
    <source>
        <dbReference type="Proteomes" id="UP001328107"/>
    </source>
</evidence>
<reference evidence="3" key="1">
    <citation type="submission" date="2022-10" db="EMBL/GenBank/DDBJ databases">
        <title>Genome assembly of Pristionchus species.</title>
        <authorList>
            <person name="Yoshida K."/>
            <person name="Sommer R.J."/>
        </authorList>
    </citation>
    <scope>NUCLEOTIDE SEQUENCE [LARGE SCALE GENOMIC DNA]</scope>
    <source>
        <strain evidence="3">RS5460</strain>
    </source>
</reference>
<name>A0AAN5D1N9_9BILA</name>
<comment type="caution">
    <text evidence="2">The sequence shown here is derived from an EMBL/GenBank/DDBJ whole genome shotgun (WGS) entry which is preliminary data.</text>
</comment>
<keyword evidence="1" id="KW-0812">Transmembrane</keyword>
<protein>
    <submittedName>
        <fullName evidence="2">Uncharacterized protein</fullName>
    </submittedName>
</protein>
<dbReference type="AlphaFoldDB" id="A0AAN5D1N9"/>
<organism evidence="2 3">
    <name type="scientific">Pristionchus mayeri</name>
    <dbReference type="NCBI Taxonomy" id="1317129"/>
    <lineage>
        <taxon>Eukaryota</taxon>
        <taxon>Metazoa</taxon>
        <taxon>Ecdysozoa</taxon>
        <taxon>Nematoda</taxon>
        <taxon>Chromadorea</taxon>
        <taxon>Rhabditida</taxon>
        <taxon>Rhabditina</taxon>
        <taxon>Diplogasteromorpha</taxon>
        <taxon>Diplogasteroidea</taxon>
        <taxon>Neodiplogasteridae</taxon>
        <taxon>Pristionchus</taxon>
    </lineage>
</organism>
<keyword evidence="1" id="KW-1133">Transmembrane helix</keyword>
<evidence type="ECO:0000256" key="1">
    <source>
        <dbReference type="SAM" id="Phobius"/>
    </source>
</evidence>
<feature type="transmembrane region" description="Helical" evidence="1">
    <location>
        <begin position="50"/>
        <end position="71"/>
    </location>
</feature>
<dbReference type="Proteomes" id="UP001328107">
    <property type="component" value="Unassembled WGS sequence"/>
</dbReference>
<feature type="non-terminal residue" evidence="2">
    <location>
        <position position="1"/>
    </location>
</feature>
<gene>
    <name evidence="2" type="ORF">PMAYCL1PPCAC_25371</name>
</gene>